<name>A0A9Q9C1X2_ENCHE</name>
<dbReference type="GO" id="GO:0004252">
    <property type="term" value="F:serine-type endopeptidase activity"/>
    <property type="evidence" value="ECO:0007669"/>
    <property type="project" value="InterPro"/>
</dbReference>
<evidence type="ECO:0000256" key="2">
    <source>
        <dbReference type="ARBA" id="ARBA00004648"/>
    </source>
</evidence>
<keyword evidence="8 14" id="KW-0256">Endoplasmic reticulum</keyword>
<dbReference type="AlphaFoldDB" id="A0A9Q9C1X2"/>
<evidence type="ECO:0000256" key="11">
    <source>
        <dbReference type="ARBA" id="ARBA00023136"/>
    </source>
</evidence>
<comment type="subunit">
    <text evidence="13">Component of the signal peptidase complex (SPC) composed of a catalytic subunit SEC11 and three accessory subunits SPC1, SPC2 and SPC3. The complex induces a local thinning of the ER membrane which is used to measure the length of the signal peptide (SP) h-region of protein substrates. This ensures the selectivity of the complex towards h-regions shorter than 18-20 amino acids. SPC associates with the translocon complex.</text>
</comment>
<evidence type="ECO:0000256" key="3">
    <source>
        <dbReference type="ARBA" id="ARBA00011035"/>
    </source>
</evidence>
<evidence type="ECO:0000256" key="9">
    <source>
        <dbReference type="ARBA" id="ARBA00022968"/>
    </source>
</evidence>
<proteinExistence type="inferred from homology"/>
<evidence type="ECO:0000256" key="1">
    <source>
        <dbReference type="ARBA" id="ARBA00000677"/>
    </source>
</evidence>
<organism evidence="15 17">
    <name type="scientific">Encephalitozoon hellem</name>
    <name type="common">Microsporidian parasite</name>
    <dbReference type="NCBI Taxonomy" id="27973"/>
    <lineage>
        <taxon>Eukaryota</taxon>
        <taxon>Fungi</taxon>
        <taxon>Fungi incertae sedis</taxon>
        <taxon>Microsporidia</taxon>
        <taxon>Unikaryonidae</taxon>
        <taxon>Encephalitozoon</taxon>
    </lineage>
</organism>
<evidence type="ECO:0000256" key="7">
    <source>
        <dbReference type="ARBA" id="ARBA00022801"/>
    </source>
</evidence>
<accession>A0A9Q9C1X2</accession>
<keyword evidence="9 14" id="KW-0735">Signal-anchor</keyword>
<keyword evidence="7 14" id="KW-0378">Hydrolase</keyword>
<evidence type="ECO:0000256" key="4">
    <source>
        <dbReference type="ARBA" id="ARBA00013208"/>
    </source>
</evidence>
<keyword evidence="11 14" id="KW-0472">Membrane</keyword>
<keyword evidence="14" id="KW-0645">Protease</keyword>
<dbReference type="Proteomes" id="UP001059546">
    <property type="component" value="Chromosome II"/>
</dbReference>
<dbReference type="CDD" id="cd06530">
    <property type="entry name" value="S26_SPase_I"/>
    <property type="match status" value="1"/>
</dbReference>
<dbReference type="GO" id="GO:0009003">
    <property type="term" value="F:signal peptidase activity"/>
    <property type="evidence" value="ECO:0007669"/>
    <property type="project" value="UniProtKB-EC"/>
</dbReference>
<dbReference type="GO" id="GO:0005787">
    <property type="term" value="C:signal peptidase complex"/>
    <property type="evidence" value="ECO:0007669"/>
    <property type="project" value="TreeGrafter"/>
</dbReference>
<comment type="catalytic activity">
    <reaction evidence="1 14">
        <text>Cleavage of hydrophobic, N-terminal signal or leader sequences from secreted and periplasmic proteins.</text>
        <dbReference type="EC" id="3.4.21.89"/>
    </reaction>
</comment>
<sequence length="175" mass="19989">MLEYIISEKDIKMLKRMSIRQKLIQFVNAAYSVMGTYMIWKMFSILLNNDSPIVVVLSESMSPGFERGDILWLANKDFSVGNMTVFKFGKEIPCVHRCIKQFGGRYLTKGDNNLDDDVSLYPKGRNYLTRSEIKSIVVGYIPYFGHINLWINTVPGVKFAILAAVGLSVLFTREE</sequence>
<keyword evidence="10 14" id="KW-1133">Transmembrane helix</keyword>
<dbReference type="InterPro" id="IPR019533">
    <property type="entry name" value="Peptidase_S26"/>
</dbReference>
<dbReference type="InterPro" id="IPR036286">
    <property type="entry name" value="LexA/Signal_pep-like_sf"/>
</dbReference>
<keyword evidence="6 14" id="KW-0812">Transmembrane</keyword>
<evidence type="ECO:0000313" key="18">
    <source>
        <dbReference type="Proteomes" id="UP001217963"/>
    </source>
</evidence>
<dbReference type="EMBL" id="CP075148">
    <property type="protein sequence ID" value="UTX42599.1"/>
    <property type="molecule type" value="Genomic_DNA"/>
</dbReference>
<comment type="function">
    <text evidence="12">Catalytic component of the signal peptidase complex (SPC) which catalyzes the cleavage of N-terminal signal sequences from nascent proteins as they are translocated into the lumen of the endoplasmic reticulum. Specifically cleaves N-terminal signal peptides that contain a hydrophobic alpha-helix (h-region) shorter than 18-20 amino acids.</text>
</comment>
<comment type="similarity">
    <text evidence="3 14">Belongs to the peptidase S26B family.</text>
</comment>
<evidence type="ECO:0000256" key="13">
    <source>
        <dbReference type="ARBA" id="ARBA00047037"/>
    </source>
</evidence>
<evidence type="ECO:0000313" key="15">
    <source>
        <dbReference type="EMBL" id="UTX42599.1"/>
    </source>
</evidence>
<keyword evidence="18" id="KW-1185">Reference proteome</keyword>
<dbReference type="EMBL" id="CP119063">
    <property type="protein sequence ID" value="WEL38055.1"/>
    <property type="molecule type" value="Genomic_DNA"/>
</dbReference>
<dbReference type="GO" id="GO:0006465">
    <property type="term" value="P:signal peptide processing"/>
    <property type="evidence" value="ECO:0007669"/>
    <property type="project" value="UniProtKB-UniRule"/>
</dbReference>
<dbReference type="NCBIfam" id="TIGR02228">
    <property type="entry name" value="sigpep_I_arch"/>
    <property type="match status" value="1"/>
</dbReference>
<dbReference type="PANTHER" id="PTHR10806">
    <property type="entry name" value="SIGNAL PEPTIDASE COMPLEX CATALYTIC SUBUNIT SEC11"/>
    <property type="match status" value="1"/>
</dbReference>
<dbReference type="OrthoDB" id="10257561at2759"/>
<dbReference type="Proteomes" id="UP001217963">
    <property type="component" value="Chromosome II"/>
</dbReference>
<evidence type="ECO:0000256" key="6">
    <source>
        <dbReference type="ARBA" id="ARBA00022692"/>
    </source>
</evidence>
<gene>
    <name evidence="15" type="ORF">GPU96_02g03110</name>
    <name evidence="16" type="ORF">PFJ87_02g00930</name>
</gene>
<reference evidence="15" key="1">
    <citation type="submission" date="2021-05" db="EMBL/GenBank/DDBJ databases">
        <title>Encephalitozoon hellem ATCC 50604 Complete Genome.</title>
        <authorList>
            <person name="Mascarenhas dos Santos A.C."/>
            <person name="Julian A.T."/>
            <person name="Pombert J.-F."/>
        </authorList>
    </citation>
    <scope>NUCLEOTIDE SEQUENCE</scope>
    <source>
        <strain evidence="15">ATCC 50604</strain>
    </source>
</reference>
<dbReference type="PANTHER" id="PTHR10806:SF6">
    <property type="entry name" value="SIGNAL PEPTIDASE COMPLEX CATALYTIC SUBUNIT SEC11"/>
    <property type="match status" value="1"/>
</dbReference>
<dbReference type="InterPro" id="IPR019758">
    <property type="entry name" value="Pept_S26A_signal_pept_1_CS"/>
</dbReference>
<reference evidence="16 18" key="2">
    <citation type="submission" date="2023-02" db="EMBL/GenBank/DDBJ databases">
        <title>Encephalitozoon hellem ATCC 50451 complete genome.</title>
        <authorList>
            <person name="Mascarenhas dos Santos A.C."/>
            <person name="Julian A.T."/>
            <person name="Pombert J.-F."/>
        </authorList>
    </citation>
    <scope>NUCLEOTIDE SEQUENCE [LARGE SCALE GENOMIC DNA]</scope>
    <source>
        <strain evidence="16 18">ATCC 50451</strain>
    </source>
</reference>
<dbReference type="PRINTS" id="PR00728">
    <property type="entry name" value="SIGNALPTASE"/>
</dbReference>
<evidence type="ECO:0000256" key="8">
    <source>
        <dbReference type="ARBA" id="ARBA00022824"/>
    </source>
</evidence>
<evidence type="ECO:0000256" key="14">
    <source>
        <dbReference type="RuleBase" id="RU362047"/>
    </source>
</evidence>
<evidence type="ECO:0000313" key="17">
    <source>
        <dbReference type="Proteomes" id="UP001059546"/>
    </source>
</evidence>
<protein>
    <recommendedName>
        <fullName evidence="5 14">Signal peptidase complex catalytic subunit SEC11</fullName>
        <ecNumber evidence="4 14">3.4.21.89</ecNumber>
    </recommendedName>
</protein>
<feature type="transmembrane region" description="Helical" evidence="14">
    <location>
        <begin position="23"/>
        <end position="40"/>
    </location>
</feature>
<evidence type="ECO:0000256" key="12">
    <source>
        <dbReference type="ARBA" id="ARBA00045533"/>
    </source>
</evidence>
<evidence type="ECO:0000313" key="16">
    <source>
        <dbReference type="EMBL" id="WEL38055.1"/>
    </source>
</evidence>
<comment type="subcellular location">
    <subcellularLocation>
        <location evidence="2">Endoplasmic reticulum membrane</location>
        <topology evidence="2">Single-pass type II membrane protein</topology>
    </subcellularLocation>
</comment>
<evidence type="ECO:0000256" key="5">
    <source>
        <dbReference type="ARBA" id="ARBA00019685"/>
    </source>
</evidence>
<evidence type="ECO:0000256" key="10">
    <source>
        <dbReference type="ARBA" id="ARBA00022989"/>
    </source>
</evidence>
<dbReference type="PROSITE" id="PS00761">
    <property type="entry name" value="SPASE_I_3"/>
    <property type="match status" value="1"/>
</dbReference>
<dbReference type="InterPro" id="IPR001733">
    <property type="entry name" value="Peptidase_S26B"/>
</dbReference>
<feature type="transmembrane region" description="Helical" evidence="14">
    <location>
        <begin position="149"/>
        <end position="171"/>
    </location>
</feature>
<dbReference type="SUPFAM" id="SSF51306">
    <property type="entry name" value="LexA/Signal peptidase"/>
    <property type="match status" value="1"/>
</dbReference>
<dbReference type="EC" id="3.4.21.89" evidence="4 14"/>